<dbReference type="AlphaFoldDB" id="A0A812N6F8"/>
<evidence type="ECO:0000256" key="10">
    <source>
        <dbReference type="ARBA" id="ARBA00022982"/>
    </source>
</evidence>
<keyword evidence="5" id="KW-0813">Transport</keyword>
<dbReference type="GO" id="GO:0034975">
    <property type="term" value="P:protein folding in endoplasmic reticulum"/>
    <property type="evidence" value="ECO:0007669"/>
    <property type="project" value="InterPro"/>
</dbReference>
<dbReference type="GO" id="GO:0015035">
    <property type="term" value="F:protein-disulfide reductase activity"/>
    <property type="evidence" value="ECO:0007669"/>
    <property type="project" value="InterPro"/>
</dbReference>
<evidence type="ECO:0000256" key="15">
    <source>
        <dbReference type="ARBA" id="ARBA00023284"/>
    </source>
</evidence>
<dbReference type="InterPro" id="IPR007266">
    <property type="entry name" value="Ero1"/>
</dbReference>
<dbReference type="Pfam" id="PF04137">
    <property type="entry name" value="ERO1"/>
    <property type="match status" value="1"/>
</dbReference>
<evidence type="ECO:0000256" key="6">
    <source>
        <dbReference type="ARBA" id="ARBA00022630"/>
    </source>
</evidence>
<keyword evidence="6" id="KW-0285">Flavoprotein</keyword>
<evidence type="ECO:0000256" key="8">
    <source>
        <dbReference type="ARBA" id="ARBA00022824"/>
    </source>
</evidence>
<dbReference type="SUPFAM" id="SSF110019">
    <property type="entry name" value="ERO1-like"/>
    <property type="match status" value="1"/>
</dbReference>
<sequence length="193" mass="22187">MTVIPVLHTLLYERVLYRLLSGWHASTSLSIAKNYYAPGTKQKGAWSPNLERFMKDIGEHPERVKNLHFSFVVLLRAVKRAAPYLQSYSFNTGDEKEDGMTKLLMSRLLDSQLLSLCSPLFEAFDETRLFNAPSEQRSLLKRQFKSVFRNITELVDCVQCQRCRLHAKLFSLGLGTDAWIVLLPIPARMHRAD</sequence>
<dbReference type="PANTHER" id="PTHR12613">
    <property type="entry name" value="ERO1-RELATED"/>
    <property type="match status" value="1"/>
</dbReference>
<evidence type="ECO:0000256" key="3">
    <source>
        <dbReference type="ARBA" id="ARBA00008277"/>
    </source>
</evidence>
<comment type="similarity">
    <text evidence="3">Belongs to the EROs family.</text>
</comment>
<evidence type="ECO:0000256" key="7">
    <source>
        <dbReference type="ARBA" id="ARBA00022729"/>
    </source>
</evidence>
<dbReference type="GO" id="GO:0071949">
    <property type="term" value="F:FAD binding"/>
    <property type="evidence" value="ECO:0007669"/>
    <property type="project" value="InterPro"/>
</dbReference>
<keyword evidence="17" id="KW-1185">Reference proteome</keyword>
<evidence type="ECO:0000256" key="13">
    <source>
        <dbReference type="ARBA" id="ARBA00023157"/>
    </source>
</evidence>
<gene>
    <name evidence="16" type="primary">AERO1</name>
    <name evidence="16" type="ORF">SPIL2461_LOCUS6671</name>
</gene>
<keyword evidence="13" id="KW-1015">Disulfide bond</keyword>
<comment type="cofactor">
    <cofactor evidence="1">
        <name>FAD</name>
        <dbReference type="ChEBI" id="CHEBI:57692"/>
    </cofactor>
</comment>
<reference evidence="16" key="1">
    <citation type="submission" date="2021-02" db="EMBL/GenBank/DDBJ databases">
        <authorList>
            <person name="Dougan E. K."/>
            <person name="Rhodes N."/>
            <person name="Thang M."/>
            <person name="Chan C."/>
        </authorList>
    </citation>
    <scope>NUCLEOTIDE SEQUENCE</scope>
</reference>
<evidence type="ECO:0000256" key="4">
    <source>
        <dbReference type="ARBA" id="ARBA00011802"/>
    </source>
</evidence>
<keyword evidence="10" id="KW-0249">Electron transport</keyword>
<organism evidence="16 17">
    <name type="scientific">Symbiodinium pilosum</name>
    <name type="common">Dinoflagellate</name>
    <dbReference type="NCBI Taxonomy" id="2952"/>
    <lineage>
        <taxon>Eukaryota</taxon>
        <taxon>Sar</taxon>
        <taxon>Alveolata</taxon>
        <taxon>Dinophyceae</taxon>
        <taxon>Suessiales</taxon>
        <taxon>Symbiodiniaceae</taxon>
        <taxon>Symbiodinium</taxon>
    </lineage>
</organism>
<dbReference type="InterPro" id="IPR037192">
    <property type="entry name" value="ERO1-like_sf"/>
</dbReference>
<evidence type="ECO:0000313" key="16">
    <source>
        <dbReference type="EMBL" id="CAE7296207.1"/>
    </source>
</evidence>
<evidence type="ECO:0000256" key="11">
    <source>
        <dbReference type="ARBA" id="ARBA00023002"/>
    </source>
</evidence>
<keyword evidence="11" id="KW-0560">Oxidoreductase</keyword>
<dbReference type="Proteomes" id="UP000649617">
    <property type="component" value="Unassembled WGS sequence"/>
</dbReference>
<keyword evidence="9" id="KW-0274">FAD</keyword>
<keyword evidence="7" id="KW-0732">Signal</keyword>
<evidence type="ECO:0000256" key="2">
    <source>
        <dbReference type="ARBA" id="ARBA00004367"/>
    </source>
</evidence>
<evidence type="ECO:0000313" key="17">
    <source>
        <dbReference type="Proteomes" id="UP000649617"/>
    </source>
</evidence>
<keyword evidence="14" id="KW-0325">Glycoprotein</keyword>
<accession>A0A812N6F8</accession>
<proteinExistence type="inferred from homology"/>
<dbReference type="GO" id="GO:0016972">
    <property type="term" value="F:thiol oxidase activity"/>
    <property type="evidence" value="ECO:0007669"/>
    <property type="project" value="InterPro"/>
</dbReference>
<evidence type="ECO:0000256" key="5">
    <source>
        <dbReference type="ARBA" id="ARBA00022448"/>
    </source>
</evidence>
<evidence type="ECO:0000256" key="14">
    <source>
        <dbReference type="ARBA" id="ARBA00023180"/>
    </source>
</evidence>
<dbReference type="OrthoDB" id="437062at2759"/>
<keyword evidence="12" id="KW-0472">Membrane</keyword>
<protein>
    <submittedName>
        <fullName evidence="16">AERO1 protein</fullName>
    </submittedName>
</protein>
<evidence type="ECO:0000256" key="9">
    <source>
        <dbReference type="ARBA" id="ARBA00022827"/>
    </source>
</evidence>
<dbReference type="PANTHER" id="PTHR12613:SF0">
    <property type="entry name" value="ERO1-LIKE PROTEIN"/>
    <property type="match status" value="1"/>
</dbReference>
<dbReference type="EMBL" id="CAJNIZ010010191">
    <property type="protein sequence ID" value="CAE7296207.1"/>
    <property type="molecule type" value="Genomic_DNA"/>
</dbReference>
<comment type="caution">
    <text evidence="16">The sequence shown here is derived from an EMBL/GenBank/DDBJ whole genome shotgun (WGS) entry which is preliminary data.</text>
</comment>
<evidence type="ECO:0000256" key="1">
    <source>
        <dbReference type="ARBA" id="ARBA00001974"/>
    </source>
</evidence>
<comment type="subcellular location">
    <subcellularLocation>
        <location evidence="2">Endoplasmic reticulum membrane</location>
        <topology evidence="2">Peripheral membrane protein</topology>
        <orientation evidence="2">Lumenal side</orientation>
    </subcellularLocation>
</comment>
<dbReference type="GO" id="GO:0005789">
    <property type="term" value="C:endoplasmic reticulum membrane"/>
    <property type="evidence" value="ECO:0007669"/>
    <property type="project" value="UniProtKB-SubCell"/>
</dbReference>
<evidence type="ECO:0000256" key="12">
    <source>
        <dbReference type="ARBA" id="ARBA00023136"/>
    </source>
</evidence>
<name>A0A812N6F8_SYMPI</name>
<keyword evidence="15" id="KW-0676">Redox-active center</keyword>
<keyword evidence="8" id="KW-0256">Endoplasmic reticulum</keyword>
<comment type="subunit">
    <text evidence="4">May function both as a monomer and a homodimer.</text>
</comment>